<evidence type="ECO:0000256" key="1">
    <source>
        <dbReference type="ARBA" id="ARBA00004719"/>
    </source>
</evidence>
<evidence type="ECO:0000256" key="4">
    <source>
        <dbReference type="ARBA" id="ARBA00023125"/>
    </source>
</evidence>
<accession>A0ABT0CHY5</accession>
<reference evidence="10 11" key="1">
    <citation type="submission" date="2022-02" db="EMBL/GenBank/DDBJ databases">
        <title>Shinella B3.7 sp. nov., isolated from Sediment (Zhairuo Island).</title>
        <authorList>
            <person name="Chen G."/>
        </authorList>
    </citation>
    <scope>NUCLEOTIDE SEQUENCE [LARGE SCALE GENOMIC DNA]</scope>
    <source>
        <strain evidence="10 11">B3.7</strain>
    </source>
</reference>
<dbReference type="InterPro" id="IPR036271">
    <property type="entry name" value="Tet_transcr_reg_TetR-rel_C_sf"/>
</dbReference>
<comment type="pathway">
    <text evidence="1 7">Amine and polyamine biosynthesis; betaine biosynthesis via choline pathway [regulation].</text>
</comment>
<dbReference type="Pfam" id="PF13977">
    <property type="entry name" value="TetR_C_6"/>
    <property type="match status" value="1"/>
</dbReference>
<name>A0ABT0CHY5_9HYPH</name>
<comment type="caution">
    <text evidence="10">The sequence shown here is derived from an EMBL/GenBank/DDBJ whole genome shotgun (WGS) entry which is preliminary data.</text>
</comment>
<dbReference type="EMBL" id="JAKVIN010000001">
    <property type="protein sequence ID" value="MCJ8148221.1"/>
    <property type="molecule type" value="Genomic_DNA"/>
</dbReference>
<evidence type="ECO:0000256" key="6">
    <source>
        <dbReference type="ARBA" id="ARBA00024936"/>
    </source>
</evidence>
<proteinExistence type="inferred from homology"/>
<feature type="domain" description="HTH tetR-type" evidence="9">
    <location>
        <begin position="10"/>
        <end position="70"/>
    </location>
</feature>
<sequence length="208" mass="23186">MAGKLTKLVDIRRRELRQAAFEVLQREGMAGATLEKVAAHAGASKGIVLHYFRNKQELFEQAMREANANLRDAVAERLRQAKTPRGRIAAVVEGNFDPRFYQPEIAHAWLALCAEVPREPQLARIQAVIHARMHSNLMSALRELMPAEAARRTALLISGLIDGLWLRHGLQSGGVPREEALTLMYDFIDRRLPADQPGGEGHDQSAEP</sequence>
<dbReference type="InterPro" id="IPR039538">
    <property type="entry name" value="BetI_C"/>
</dbReference>
<comment type="function">
    <text evidence="7">Repressor involved in choline regulation of the bet genes.</text>
</comment>
<dbReference type="SUPFAM" id="SSF46689">
    <property type="entry name" value="Homeodomain-like"/>
    <property type="match status" value="1"/>
</dbReference>
<dbReference type="PRINTS" id="PR00455">
    <property type="entry name" value="HTHTETR"/>
</dbReference>
<evidence type="ECO:0000313" key="10">
    <source>
        <dbReference type="EMBL" id="MCJ8148221.1"/>
    </source>
</evidence>
<keyword evidence="4 7" id="KW-0238">DNA-binding</keyword>
<evidence type="ECO:0000256" key="2">
    <source>
        <dbReference type="ARBA" id="ARBA00022491"/>
    </source>
</evidence>
<evidence type="ECO:0000256" key="8">
    <source>
        <dbReference type="PROSITE-ProRule" id="PRU00335"/>
    </source>
</evidence>
<dbReference type="PANTHER" id="PTHR30055">
    <property type="entry name" value="HTH-TYPE TRANSCRIPTIONAL REGULATOR RUTR"/>
    <property type="match status" value="1"/>
</dbReference>
<feature type="DNA-binding region" description="H-T-H motif" evidence="7 8">
    <location>
        <begin position="33"/>
        <end position="52"/>
    </location>
</feature>
<keyword evidence="11" id="KW-1185">Reference proteome</keyword>
<evidence type="ECO:0000256" key="5">
    <source>
        <dbReference type="ARBA" id="ARBA00023163"/>
    </source>
</evidence>
<organism evidence="10 11">
    <name type="scientific">Shinella sedimenti</name>
    <dbReference type="NCBI Taxonomy" id="2919913"/>
    <lineage>
        <taxon>Bacteria</taxon>
        <taxon>Pseudomonadati</taxon>
        <taxon>Pseudomonadota</taxon>
        <taxon>Alphaproteobacteria</taxon>
        <taxon>Hyphomicrobiales</taxon>
        <taxon>Rhizobiaceae</taxon>
        <taxon>Shinella</taxon>
    </lineage>
</organism>
<dbReference type="Pfam" id="PF00440">
    <property type="entry name" value="TetR_N"/>
    <property type="match status" value="1"/>
</dbReference>
<dbReference type="NCBIfam" id="TIGR03384">
    <property type="entry name" value="betaine_BetI"/>
    <property type="match status" value="1"/>
</dbReference>
<dbReference type="PROSITE" id="PS50977">
    <property type="entry name" value="HTH_TETR_2"/>
    <property type="match status" value="1"/>
</dbReference>
<dbReference type="NCBIfam" id="NF001978">
    <property type="entry name" value="PRK00767.1"/>
    <property type="match status" value="1"/>
</dbReference>
<keyword evidence="3 7" id="KW-0805">Transcription regulation</keyword>
<evidence type="ECO:0000256" key="3">
    <source>
        <dbReference type="ARBA" id="ARBA00023015"/>
    </source>
</evidence>
<dbReference type="InterPro" id="IPR017757">
    <property type="entry name" value="Tscrpt_rep_BetI"/>
</dbReference>
<protein>
    <recommendedName>
        <fullName evidence="7">HTH-type transcriptional regulator BetI</fullName>
    </recommendedName>
</protein>
<dbReference type="SUPFAM" id="SSF48498">
    <property type="entry name" value="Tetracyclin repressor-like, C-terminal domain"/>
    <property type="match status" value="1"/>
</dbReference>
<gene>
    <name evidence="7 10" type="primary">betI</name>
    <name evidence="10" type="ORF">MKI86_03640</name>
</gene>
<keyword evidence="2 7" id="KW-0678">Repressor</keyword>
<dbReference type="HAMAP" id="MF_00768">
    <property type="entry name" value="HTH_type_BetI"/>
    <property type="match status" value="1"/>
</dbReference>
<evidence type="ECO:0000259" key="9">
    <source>
        <dbReference type="PROSITE" id="PS50977"/>
    </source>
</evidence>
<dbReference type="RefSeq" id="WP_241597335.1">
    <property type="nucleotide sequence ID" value="NZ_JAKVIN010000001.1"/>
</dbReference>
<evidence type="ECO:0000313" key="11">
    <source>
        <dbReference type="Proteomes" id="UP001201844"/>
    </source>
</evidence>
<keyword evidence="5 7" id="KW-0804">Transcription</keyword>
<dbReference type="InterPro" id="IPR001647">
    <property type="entry name" value="HTH_TetR"/>
</dbReference>
<dbReference type="Proteomes" id="UP001201844">
    <property type="component" value="Unassembled WGS sequence"/>
</dbReference>
<dbReference type="InterPro" id="IPR009057">
    <property type="entry name" value="Homeodomain-like_sf"/>
</dbReference>
<comment type="function">
    <text evidence="6">Repressor involved in the biosynthesis of the osmoprotectant glycine betaine. It represses transcription of the choline transporter BetT and the genes of BetAB involved in the synthesis of glycine betaine.</text>
</comment>
<dbReference type="InterPro" id="IPR050109">
    <property type="entry name" value="HTH-type_TetR-like_transc_reg"/>
</dbReference>
<dbReference type="PANTHER" id="PTHR30055:SF234">
    <property type="entry name" value="HTH-TYPE TRANSCRIPTIONAL REGULATOR BETI"/>
    <property type="match status" value="1"/>
</dbReference>
<dbReference type="Gene3D" id="1.10.357.10">
    <property type="entry name" value="Tetracycline Repressor, domain 2"/>
    <property type="match status" value="1"/>
</dbReference>
<evidence type="ECO:0000256" key="7">
    <source>
        <dbReference type="HAMAP-Rule" id="MF_00768"/>
    </source>
</evidence>